<dbReference type="EC" id="2.1.1.-" evidence="4"/>
<name>A0A2N9LH77_9BACT</name>
<evidence type="ECO:0000256" key="1">
    <source>
        <dbReference type="ARBA" id="ARBA00008138"/>
    </source>
</evidence>
<keyword evidence="3" id="KW-0808">Transferase</keyword>
<organism evidence="5 6">
    <name type="scientific">Candidatus Sulfuritelmatomonas gaucii</name>
    <dbReference type="NCBI Taxonomy" id="2043161"/>
    <lineage>
        <taxon>Bacteria</taxon>
        <taxon>Pseudomonadati</taxon>
        <taxon>Acidobacteriota</taxon>
        <taxon>Terriglobia</taxon>
        <taxon>Terriglobales</taxon>
        <taxon>Acidobacteriaceae</taxon>
        <taxon>Candidatus Sulfuritelmatomonas</taxon>
    </lineage>
</organism>
<dbReference type="Pfam" id="PF04072">
    <property type="entry name" value="LCM"/>
    <property type="match status" value="1"/>
</dbReference>
<evidence type="ECO:0000256" key="4">
    <source>
        <dbReference type="RuleBase" id="RU362030"/>
    </source>
</evidence>
<dbReference type="InterPro" id="IPR029063">
    <property type="entry name" value="SAM-dependent_MTases_sf"/>
</dbReference>
<dbReference type="SUPFAM" id="SSF53335">
    <property type="entry name" value="S-adenosyl-L-methionine-dependent methyltransferases"/>
    <property type="match status" value="1"/>
</dbReference>
<keyword evidence="4" id="KW-0949">S-adenosyl-L-methionine</keyword>
<dbReference type="AlphaFoldDB" id="A0A2N9LH77"/>
<sequence>MKPSEPSRTALMIARQRAAHQVLDHGSIFNDPFAMKILGEDEKDVLQVANKHPVASIGRLFTAARSRIAEEALSRAVEGGVRQIVILGAGLDTFALRNPHGGLEVYEVDHPATQAWKLERVAEAQIALPPWLVFVPVDFERDDVGEKLVAAGFQQNSPAFFTWLGVVPYLTQHAIGRTLDYMSSIPNSEVVFDYMEPPEAFSEELRQIEKARAEQLEKMGERSDTRFEPAGIAAILRSHEFCSIEDIDFQEIAARFGRAVHGLAPGHLGAHVVHAKH</sequence>
<protein>
    <recommendedName>
        <fullName evidence="4">S-adenosyl-L-methionine-dependent methyltransferase</fullName>
        <ecNumber evidence="4">2.1.1.-</ecNumber>
    </recommendedName>
</protein>
<dbReference type="GO" id="GO:0008168">
    <property type="term" value="F:methyltransferase activity"/>
    <property type="evidence" value="ECO:0007669"/>
    <property type="project" value="UniProtKB-UniRule"/>
</dbReference>
<dbReference type="InterPro" id="IPR011610">
    <property type="entry name" value="SAM_mthyl_Trfase_ML2640-like"/>
</dbReference>
<dbReference type="Gene3D" id="3.40.50.150">
    <property type="entry name" value="Vaccinia Virus protein VP39"/>
    <property type="match status" value="1"/>
</dbReference>
<dbReference type="GO" id="GO:0032259">
    <property type="term" value="P:methylation"/>
    <property type="evidence" value="ECO:0007669"/>
    <property type="project" value="UniProtKB-KW"/>
</dbReference>
<evidence type="ECO:0000313" key="6">
    <source>
        <dbReference type="Proteomes" id="UP000239735"/>
    </source>
</evidence>
<dbReference type="EMBL" id="OKRB01000092">
    <property type="protein sequence ID" value="SPE22619.1"/>
    <property type="molecule type" value="Genomic_DNA"/>
</dbReference>
<evidence type="ECO:0000256" key="2">
    <source>
        <dbReference type="ARBA" id="ARBA00022603"/>
    </source>
</evidence>
<keyword evidence="2 4" id="KW-0489">Methyltransferase</keyword>
<comment type="function">
    <text evidence="4">Exhibits S-adenosyl-L-methionine-dependent methyltransferase activity.</text>
</comment>
<evidence type="ECO:0000313" key="5">
    <source>
        <dbReference type="EMBL" id="SPE22619.1"/>
    </source>
</evidence>
<accession>A0A2N9LH77</accession>
<dbReference type="InterPro" id="IPR007213">
    <property type="entry name" value="Ppm1/Ppm2/Tcmp"/>
</dbReference>
<dbReference type="PANTHER" id="PTHR43619">
    <property type="entry name" value="S-ADENOSYL-L-METHIONINE-DEPENDENT METHYLTRANSFERASE YKTD-RELATED"/>
    <property type="match status" value="1"/>
</dbReference>
<comment type="similarity">
    <text evidence="1 4">Belongs to the UPF0677 family.</text>
</comment>
<proteinExistence type="inferred from homology"/>
<dbReference type="Proteomes" id="UP000239735">
    <property type="component" value="Unassembled WGS sequence"/>
</dbReference>
<dbReference type="NCBIfam" id="TIGR00027">
    <property type="entry name" value="mthyl_TIGR00027"/>
    <property type="match status" value="1"/>
</dbReference>
<evidence type="ECO:0000256" key="3">
    <source>
        <dbReference type="ARBA" id="ARBA00022679"/>
    </source>
</evidence>
<reference evidence="6" key="1">
    <citation type="submission" date="2018-02" db="EMBL/GenBank/DDBJ databases">
        <authorList>
            <person name="Hausmann B."/>
        </authorList>
    </citation>
    <scope>NUCLEOTIDE SEQUENCE [LARGE SCALE GENOMIC DNA]</scope>
    <source>
        <strain evidence="6">Peat soil MAG SbA5</strain>
    </source>
</reference>
<gene>
    <name evidence="5" type="ORF">SBA5_350016</name>
</gene>
<dbReference type="PANTHER" id="PTHR43619:SF2">
    <property type="entry name" value="S-ADENOSYL-L-METHIONINE-DEPENDENT METHYLTRANSFERASES SUPERFAMILY PROTEIN"/>
    <property type="match status" value="1"/>
</dbReference>